<keyword evidence="3" id="KW-1185">Reference proteome</keyword>
<organism evidence="2 3">
    <name type="scientific">Athelia psychrophila</name>
    <dbReference type="NCBI Taxonomy" id="1759441"/>
    <lineage>
        <taxon>Eukaryota</taxon>
        <taxon>Fungi</taxon>
        <taxon>Dikarya</taxon>
        <taxon>Basidiomycota</taxon>
        <taxon>Agaricomycotina</taxon>
        <taxon>Agaricomycetes</taxon>
        <taxon>Agaricomycetidae</taxon>
        <taxon>Atheliales</taxon>
        <taxon>Atheliaceae</taxon>
        <taxon>Athelia</taxon>
    </lineage>
</organism>
<dbReference type="Proteomes" id="UP000076532">
    <property type="component" value="Unassembled WGS sequence"/>
</dbReference>
<protein>
    <submittedName>
        <fullName evidence="2">Uncharacterized protein</fullName>
    </submittedName>
</protein>
<evidence type="ECO:0000256" key="1">
    <source>
        <dbReference type="SAM" id="MobiDB-lite"/>
    </source>
</evidence>
<feature type="compositionally biased region" description="Basic and acidic residues" evidence="1">
    <location>
        <begin position="84"/>
        <end position="93"/>
    </location>
</feature>
<dbReference type="AlphaFoldDB" id="A0A166MIY6"/>
<name>A0A166MIY6_9AGAM</name>
<gene>
    <name evidence="2" type="ORF">FIBSPDRAFT_889258</name>
</gene>
<reference evidence="2 3" key="1">
    <citation type="journal article" date="2016" name="Mol. Biol. Evol.">
        <title>Comparative Genomics of Early-Diverging Mushroom-Forming Fungi Provides Insights into the Origins of Lignocellulose Decay Capabilities.</title>
        <authorList>
            <person name="Nagy L.G."/>
            <person name="Riley R."/>
            <person name="Tritt A."/>
            <person name="Adam C."/>
            <person name="Daum C."/>
            <person name="Floudas D."/>
            <person name="Sun H."/>
            <person name="Yadav J.S."/>
            <person name="Pangilinan J."/>
            <person name="Larsson K.H."/>
            <person name="Matsuura K."/>
            <person name="Barry K."/>
            <person name="Labutti K."/>
            <person name="Kuo R."/>
            <person name="Ohm R.A."/>
            <person name="Bhattacharya S.S."/>
            <person name="Shirouzu T."/>
            <person name="Yoshinaga Y."/>
            <person name="Martin F.M."/>
            <person name="Grigoriev I.V."/>
            <person name="Hibbett D.S."/>
        </authorList>
    </citation>
    <scope>NUCLEOTIDE SEQUENCE [LARGE SCALE GENOMIC DNA]</scope>
    <source>
        <strain evidence="2 3">CBS 109695</strain>
    </source>
</reference>
<accession>A0A166MIY6</accession>
<sequence>MDWRRVGTRTYGRGGVTPTVLAVPSPTIAPTSIRPTSAPRYVVDRRRGATGVPVGVDARAQDGASSASSPSSVYPTSVSTQELRSGRKWEGGKGGEGSSEATYKLDYFRHLHASLRRHADGGLKELHLPALHRLVKRVLHMRMDASGMALNSQMLRQQVHSEGKGG</sequence>
<feature type="region of interest" description="Disordered" evidence="1">
    <location>
        <begin position="58"/>
        <end position="98"/>
    </location>
</feature>
<proteinExistence type="predicted"/>
<feature type="compositionally biased region" description="Low complexity" evidence="1">
    <location>
        <begin position="64"/>
        <end position="80"/>
    </location>
</feature>
<evidence type="ECO:0000313" key="2">
    <source>
        <dbReference type="EMBL" id="KZP24046.1"/>
    </source>
</evidence>
<dbReference type="EMBL" id="KV417529">
    <property type="protein sequence ID" value="KZP24046.1"/>
    <property type="molecule type" value="Genomic_DNA"/>
</dbReference>
<evidence type="ECO:0000313" key="3">
    <source>
        <dbReference type="Proteomes" id="UP000076532"/>
    </source>
</evidence>